<accession>A0A2S1YKV8</accession>
<dbReference type="EMBL" id="CP029255">
    <property type="protein sequence ID" value="AWK04518.1"/>
    <property type="molecule type" value="Genomic_DNA"/>
</dbReference>
<dbReference type="KEGG" id="fcr:HYN56_09855"/>
<evidence type="ECO:0000313" key="2">
    <source>
        <dbReference type="Proteomes" id="UP000245250"/>
    </source>
</evidence>
<name>A0A2S1YKV8_9FLAO</name>
<dbReference type="Proteomes" id="UP000245250">
    <property type="component" value="Chromosome"/>
</dbReference>
<evidence type="ECO:0008006" key="3">
    <source>
        <dbReference type="Google" id="ProtNLM"/>
    </source>
</evidence>
<proteinExistence type="predicted"/>
<dbReference type="AlphaFoldDB" id="A0A2S1YKV8"/>
<reference evidence="1 2" key="1">
    <citation type="submission" date="2018-05" db="EMBL/GenBank/DDBJ databases">
        <title>Genome sequencing of Flavobacterium sp. HYN0056.</title>
        <authorList>
            <person name="Yi H."/>
            <person name="Baek C."/>
        </authorList>
    </citation>
    <scope>NUCLEOTIDE SEQUENCE [LARGE SCALE GENOMIC DNA]</scope>
    <source>
        <strain evidence="1 2">HYN0056</strain>
    </source>
</reference>
<keyword evidence="2" id="KW-1185">Reference proteome</keyword>
<protein>
    <recommendedName>
        <fullName evidence="3">Bacteriocin</fullName>
    </recommendedName>
</protein>
<gene>
    <name evidence="1" type="ORF">HYN56_09855</name>
</gene>
<evidence type="ECO:0000313" key="1">
    <source>
        <dbReference type="EMBL" id="AWK04518.1"/>
    </source>
</evidence>
<sequence>MENLKFLKGVEILTKEQQRSINGGAVGGGCGGPLVCLPFACICGPEGTNLAKNCCPGYICRKADNDPNIGVCLSA</sequence>
<organism evidence="1 2">
    <name type="scientific">Flavobacterium crocinum</name>
    <dbReference type="NCBI Taxonomy" id="2183896"/>
    <lineage>
        <taxon>Bacteria</taxon>
        <taxon>Pseudomonadati</taxon>
        <taxon>Bacteroidota</taxon>
        <taxon>Flavobacteriia</taxon>
        <taxon>Flavobacteriales</taxon>
        <taxon>Flavobacteriaceae</taxon>
        <taxon>Flavobacterium</taxon>
    </lineage>
</organism>
<dbReference type="PROSITE" id="PS51257">
    <property type="entry name" value="PROKAR_LIPOPROTEIN"/>
    <property type="match status" value="1"/>
</dbReference>